<accession>A0A6V6Y6V3</accession>
<organism evidence="1 2">
    <name type="scientific">Aedoeadaptatus nemausensis</name>
    <dbReference type="NCBI Taxonomy" id="2582829"/>
    <lineage>
        <taxon>Bacteria</taxon>
        <taxon>Bacillati</taxon>
        <taxon>Bacillota</taxon>
        <taxon>Tissierellia</taxon>
        <taxon>Tissierellales</taxon>
        <taxon>Peptoniphilaceae</taxon>
        <taxon>Aedoeadaptatus</taxon>
    </lineage>
</organism>
<dbReference type="Proteomes" id="UP000586454">
    <property type="component" value="Unassembled WGS sequence"/>
</dbReference>
<sequence length="160" mass="19317">MMTKHKLFRFRILIFCLLIFACLFSVFIWPKTDMAKNRYYQTTYPFFALPKGFHEEVIFRTEGWEPTGFSLLHYEREEVKHWTPEHLDSKVQPISPEEFITQVVETPFLRDHKEKIQPILGPQIEKDPHPRCYKYQKGGDIYFLYVPSNENTLYLLYEVM</sequence>
<evidence type="ECO:0000313" key="2">
    <source>
        <dbReference type="Proteomes" id="UP000586454"/>
    </source>
</evidence>
<dbReference type="EMBL" id="CAIJCS010000026">
    <property type="protein sequence ID" value="CAC9935540.1"/>
    <property type="molecule type" value="Genomic_DNA"/>
</dbReference>
<proteinExistence type="predicted"/>
<comment type="caution">
    <text evidence="1">The sequence shown here is derived from an EMBL/GenBank/DDBJ whole genome shotgun (WGS) entry which is preliminary data.</text>
</comment>
<reference evidence="1 2" key="1">
    <citation type="submission" date="2020-06" db="EMBL/GenBank/DDBJ databases">
        <authorList>
            <person name="Criscuolo A."/>
        </authorList>
    </citation>
    <scope>NUCLEOTIDE SEQUENCE [LARGE SCALE GENOMIC DNA]</scope>
    <source>
        <strain evidence="1">1804121828</strain>
    </source>
</reference>
<dbReference type="PROSITE" id="PS51257">
    <property type="entry name" value="PROKAR_LIPOPROTEIN"/>
    <property type="match status" value="1"/>
</dbReference>
<gene>
    <name evidence="1" type="ORF">PEPNEM18_01536</name>
</gene>
<dbReference type="AlphaFoldDB" id="A0A6V6Y6V3"/>
<dbReference type="RefSeq" id="WP_180500778.1">
    <property type="nucleotide sequence ID" value="NZ_CAIJCS010000026.1"/>
</dbReference>
<name>A0A6V6Y6V3_9FIRM</name>
<evidence type="ECO:0000313" key="1">
    <source>
        <dbReference type="EMBL" id="CAC9935540.1"/>
    </source>
</evidence>
<protein>
    <submittedName>
        <fullName evidence="1">Uncharacterized protein</fullName>
    </submittedName>
</protein>
<keyword evidence="2" id="KW-1185">Reference proteome</keyword>